<sequence>MSLQQAQAEGLCLRFPNDLGFHPQITLDTAVNMLLRATVMAQQNPFSWGWIDKPQDGAVYIVFLNQPNAFPNDGIRWQDSENKFTLPVGPQREVEVTEIKFGFIPGTSEHIAWRCRRRYRFTKSGHPNLYLVHYSRGPQAPIVSSLQHQHVRIYPLRQVMEPSVFVLGDKAGQKVYPNGPPPQNPGPSNSMGMVPGMPMNYTPQQQAMLAQQNNNMEMLEQRRRESERQAQQARARAGNAPMRSRPEDEDSGDEAEVISTRALATTRYKRNHDLMNEVFAHAANGDRNKPPPAPPFSIFSQTELEEKAAKLQAEIEALQARAAERKSLRSSTVNSEPPDGDVPMVIAV</sequence>
<dbReference type="Pfam" id="PF08549">
    <property type="entry name" value="SWI-SNF_Ssr4_N"/>
    <property type="match status" value="1"/>
</dbReference>
<evidence type="ECO:0000259" key="2">
    <source>
        <dbReference type="Pfam" id="PF08549"/>
    </source>
</evidence>
<gene>
    <name evidence="3" type="ORF">D9758_009585</name>
</gene>
<evidence type="ECO:0000313" key="4">
    <source>
        <dbReference type="Proteomes" id="UP000559256"/>
    </source>
</evidence>
<proteinExistence type="predicted"/>
<reference evidence="3 4" key="1">
    <citation type="journal article" date="2020" name="ISME J.">
        <title>Uncovering the hidden diversity of litter-decomposition mechanisms in mushroom-forming fungi.</title>
        <authorList>
            <person name="Floudas D."/>
            <person name="Bentzer J."/>
            <person name="Ahren D."/>
            <person name="Johansson T."/>
            <person name="Persson P."/>
            <person name="Tunlid A."/>
        </authorList>
    </citation>
    <scope>NUCLEOTIDE SEQUENCE [LARGE SCALE GENOMIC DNA]</scope>
    <source>
        <strain evidence="3 4">CBS 291.85</strain>
    </source>
</reference>
<feature type="region of interest" description="Disordered" evidence="1">
    <location>
        <begin position="325"/>
        <end position="348"/>
    </location>
</feature>
<feature type="compositionally biased region" description="Acidic residues" evidence="1">
    <location>
        <begin position="247"/>
        <end position="256"/>
    </location>
</feature>
<evidence type="ECO:0000313" key="3">
    <source>
        <dbReference type="EMBL" id="KAF5362598.1"/>
    </source>
</evidence>
<dbReference type="InterPro" id="IPR013859">
    <property type="entry name" value="Ssr4_N"/>
</dbReference>
<dbReference type="GO" id="GO:0006338">
    <property type="term" value="P:chromatin remodeling"/>
    <property type="evidence" value="ECO:0007669"/>
    <property type="project" value="InterPro"/>
</dbReference>
<evidence type="ECO:0000256" key="1">
    <source>
        <dbReference type="SAM" id="MobiDB-lite"/>
    </source>
</evidence>
<dbReference type="AlphaFoldDB" id="A0A8H5GCX9"/>
<feature type="domain" description="SWI/SNF and RSC complexes subunit Ssr4 N-terminal" evidence="2">
    <location>
        <begin position="22"/>
        <end position="143"/>
    </location>
</feature>
<dbReference type="OrthoDB" id="5321006at2759"/>
<feature type="region of interest" description="Disordered" evidence="1">
    <location>
        <begin position="219"/>
        <end position="256"/>
    </location>
</feature>
<name>A0A8H5GCX9_9AGAR</name>
<protein>
    <recommendedName>
        <fullName evidence="2">SWI/SNF and RSC complexes subunit Ssr4 N-terminal domain-containing protein</fullName>
    </recommendedName>
</protein>
<dbReference type="EMBL" id="JAACJM010000038">
    <property type="protein sequence ID" value="KAF5362598.1"/>
    <property type="molecule type" value="Genomic_DNA"/>
</dbReference>
<feature type="compositionally biased region" description="Basic and acidic residues" evidence="1">
    <location>
        <begin position="219"/>
        <end position="228"/>
    </location>
</feature>
<comment type="caution">
    <text evidence="3">The sequence shown here is derived from an EMBL/GenBank/DDBJ whole genome shotgun (WGS) entry which is preliminary data.</text>
</comment>
<accession>A0A8H5GCX9</accession>
<organism evidence="3 4">
    <name type="scientific">Tetrapyrgos nigripes</name>
    <dbReference type="NCBI Taxonomy" id="182062"/>
    <lineage>
        <taxon>Eukaryota</taxon>
        <taxon>Fungi</taxon>
        <taxon>Dikarya</taxon>
        <taxon>Basidiomycota</taxon>
        <taxon>Agaricomycotina</taxon>
        <taxon>Agaricomycetes</taxon>
        <taxon>Agaricomycetidae</taxon>
        <taxon>Agaricales</taxon>
        <taxon>Marasmiineae</taxon>
        <taxon>Marasmiaceae</taxon>
        <taxon>Tetrapyrgos</taxon>
    </lineage>
</organism>
<dbReference type="Proteomes" id="UP000559256">
    <property type="component" value="Unassembled WGS sequence"/>
</dbReference>
<feature type="region of interest" description="Disordered" evidence="1">
    <location>
        <begin position="172"/>
        <end position="192"/>
    </location>
</feature>
<keyword evidence="4" id="KW-1185">Reference proteome</keyword>